<dbReference type="InterPro" id="IPR018114">
    <property type="entry name" value="TRYPSIN_HIS"/>
</dbReference>
<dbReference type="PROSITE" id="PS00134">
    <property type="entry name" value="TRYPSIN_HIS"/>
    <property type="match status" value="1"/>
</dbReference>
<dbReference type="FunFam" id="2.40.10.10:FF:000028">
    <property type="entry name" value="Serine protease easter"/>
    <property type="match status" value="1"/>
</dbReference>
<feature type="region of interest" description="Disordered" evidence="5">
    <location>
        <begin position="200"/>
        <end position="248"/>
    </location>
</feature>
<protein>
    <recommendedName>
        <fullName evidence="7">Peptidase S1 domain-containing protein</fullName>
    </recommendedName>
</protein>
<feature type="domain" description="Peptidase S1" evidence="7">
    <location>
        <begin position="896"/>
        <end position="1013"/>
    </location>
</feature>
<keyword evidence="1 6" id="KW-0732">Signal</keyword>
<dbReference type="InterPro" id="IPR043504">
    <property type="entry name" value="Peptidase_S1_PA_chymotrypsin"/>
</dbReference>
<sequence>MWFILLISLATAGLSTQTSYENSEAESSASLRSAEHTRQWGWQESDASANQQNSFHPLSFTSNYTKVDQYTPNIQTAPDALDQALTNFQSSMDSVIDTILQSNRQGRNLEGYDKLYADPEVKNILQVGNESIARVYIKDKLCSLGLMNCEDSEERRPYFSPHNDNIRPQDIIYAQPVTIKPVGRPLPAIPLKRPYGPPKPVSLPPGFGSHPLGGPIYSRPPPHGAHYSGPVPPFSRPPHSFNGPYPGYKRPGVIHTSKPIYEDSGAGDEYDFVPHEEHEYLQKKQGISPSSNVQHIHHHYHHSNGNNKPSSVIVETPGLAGPIISPSAIGNGLNGYGYGSGGTYGDSYNDFEEYKKAFKIKSPSIGNNLDASVGTSGGYADRFSSYEKPKRDSFFSETGSGKILKPGVGGNNYQSINNGLGSFGANNFGSNNFGANNFGSNNFGANKFGSNNFGSNNFGSNNFASNNFNNGFPSPYEDCICVPYEQCTAINQAGRKDDIFLAIDPRNLGKNIYAESEEVVITDENGTMSVIRVPKEVNITEQIQYSQKVENTTNKDIEHENKEKSLEDTKRSRREVKLDVKKEENLDDIQGRLRGGIDTSNLNVKPTWGVSFGLPQSVSHYPVNSHGINPYPNYGIGANGLNLGLVSVNPLVAVQLSKNEDGEKVVKPFVNLHVTPNEGLVHKIGNIIKNKKQAVFGSHNHGYYSQPLYTSHYNPIGSPIYHRPNYFEKPLHNHKEPYNHHYQHQNPSWLGNKYGSTFDYFDGAYGNIEQAHHRPYEGYSTYSQDNDDYDYTDFDDYNSYYRNSKSNNTENITPVDTRNTNNKEYPADGSQVIFRDRKRRDVIQERKIRRTPSCGPRHVCCQRNNIYPGNHHHSKYGQCGVRNGQGVNGRIKTPSYVDGDAEFGEYPWQVAILKKDPTESIYVCGGTLISPRHILTAAHCVKTYAGHELRVRLGEWDVNHDVEFYPYIERDVVSVNVHPEFYAGTLYNDIAILNLDHDNRCFLKDCGLVSDKE</sequence>
<evidence type="ECO:0000256" key="4">
    <source>
        <dbReference type="ARBA" id="ARBA00024195"/>
    </source>
</evidence>
<feature type="region of interest" description="Disordered" evidence="5">
    <location>
        <begin position="801"/>
        <end position="826"/>
    </location>
</feature>
<organism evidence="8 9">
    <name type="scientific">Microctonus aethiopoides</name>
    <dbReference type="NCBI Taxonomy" id="144406"/>
    <lineage>
        <taxon>Eukaryota</taxon>
        <taxon>Metazoa</taxon>
        <taxon>Ecdysozoa</taxon>
        <taxon>Arthropoda</taxon>
        <taxon>Hexapoda</taxon>
        <taxon>Insecta</taxon>
        <taxon>Pterygota</taxon>
        <taxon>Neoptera</taxon>
        <taxon>Endopterygota</taxon>
        <taxon>Hymenoptera</taxon>
        <taxon>Apocrita</taxon>
        <taxon>Ichneumonoidea</taxon>
        <taxon>Braconidae</taxon>
        <taxon>Euphorinae</taxon>
        <taxon>Microctonus</taxon>
    </lineage>
</organism>
<feature type="compositionally biased region" description="Basic and acidic residues" evidence="5">
    <location>
        <begin position="553"/>
        <end position="572"/>
    </location>
</feature>
<dbReference type="PROSITE" id="PS50240">
    <property type="entry name" value="TRYPSIN_DOM"/>
    <property type="match status" value="1"/>
</dbReference>
<feature type="compositionally biased region" description="Polar residues" evidence="5">
    <location>
        <begin position="809"/>
        <end position="823"/>
    </location>
</feature>
<evidence type="ECO:0000256" key="3">
    <source>
        <dbReference type="ARBA" id="ARBA00023180"/>
    </source>
</evidence>
<comment type="similarity">
    <text evidence="4">Belongs to the peptidase S1 family. CLIP subfamily.</text>
</comment>
<gene>
    <name evidence="8" type="ORF">PV328_010452</name>
</gene>
<feature type="region of interest" description="Disordered" evidence="5">
    <location>
        <begin position="550"/>
        <end position="572"/>
    </location>
</feature>
<keyword evidence="3" id="KW-0325">Glycoprotein</keyword>
<dbReference type="Proteomes" id="UP001168990">
    <property type="component" value="Unassembled WGS sequence"/>
</dbReference>
<accession>A0AA39FHR8</accession>
<evidence type="ECO:0000256" key="5">
    <source>
        <dbReference type="SAM" id="MobiDB-lite"/>
    </source>
</evidence>
<dbReference type="EMBL" id="JAQQBS010000004">
    <property type="protein sequence ID" value="KAK0169814.1"/>
    <property type="molecule type" value="Genomic_DNA"/>
</dbReference>
<name>A0AA39FHR8_9HYME</name>
<keyword evidence="9" id="KW-1185">Reference proteome</keyword>
<evidence type="ECO:0000259" key="7">
    <source>
        <dbReference type="PROSITE" id="PS50240"/>
    </source>
</evidence>
<dbReference type="GO" id="GO:0004252">
    <property type="term" value="F:serine-type endopeptidase activity"/>
    <property type="evidence" value="ECO:0007669"/>
    <property type="project" value="InterPro"/>
</dbReference>
<dbReference type="PANTHER" id="PTHR24258">
    <property type="entry name" value="SERINE PROTEASE-RELATED"/>
    <property type="match status" value="1"/>
</dbReference>
<dbReference type="InterPro" id="IPR001254">
    <property type="entry name" value="Trypsin_dom"/>
</dbReference>
<dbReference type="Gene3D" id="2.40.10.10">
    <property type="entry name" value="Trypsin-like serine proteases"/>
    <property type="match status" value="1"/>
</dbReference>
<evidence type="ECO:0000256" key="2">
    <source>
        <dbReference type="ARBA" id="ARBA00023157"/>
    </source>
</evidence>
<evidence type="ECO:0000313" key="8">
    <source>
        <dbReference type="EMBL" id="KAK0169814.1"/>
    </source>
</evidence>
<dbReference type="InterPro" id="IPR009003">
    <property type="entry name" value="Peptidase_S1_PA"/>
</dbReference>
<reference evidence="8" key="2">
    <citation type="submission" date="2023-03" db="EMBL/GenBank/DDBJ databases">
        <authorList>
            <person name="Inwood S.N."/>
            <person name="Skelly J.G."/>
            <person name="Guhlin J."/>
            <person name="Harrop T.W.R."/>
            <person name="Goldson S.G."/>
            <person name="Dearden P.K."/>
        </authorList>
    </citation>
    <scope>NUCLEOTIDE SEQUENCE</scope>
    <source>
        <strain evidence="8">Irish</strain>
        <tissue evidence="8">Whole body</tissue>
    </source>
</reference>
<dbReference type="GO" id="GO:0006508">
    <property type="term" value="P:proteolysis"/>
    <property type="evidence" value="ECO:0007669"/>
    <property type="project" value="InterPro"/>
</dbReference>
<dbReference type="AlphaFoldDB" id="A0AA39FHR8"/>
<evidence type="ECO:0000313" key="9">
    <source>
        <dbReference type="Proteomes" id="UP001168990"/>
    </source>
</evidence>
<keyword evidence="2" id="KW-1015">Disulfide bond</keyword>
<comment type="caution">
    <text evidence="8">The sequence shown here is derived from an EMBL/GenBank/DDBJ whole genome shotgun (WGS) entry which is preliminary data.</text>
</comment>
<dbReference type="Pfam" id="PF00089">
    <property type="entry name" value="Trypsin"/>
    <property type="match status" value="1"/>
</dbReference>
<feature type="signal peptide" evidence="6">
    <location>
        <begin position="1"/>
        <end position="15"/>
    </location>
</feature>
<evidence type="ECO:0000256" key="1">
    <source>
        <dbReference type="ARBA" id="ARBA00022729"/>
    </source>
</evidence>
<proteinExistence type="inferred from homology"/>
<feature type="chain" id="PRO_5041423808" description="Peptidase S1 domain-containing protein" evidence="6">
    <location>
        <begin position="16"/>
        <end position="1013"/>
    </location>
</feature>
<dbReference type="PANTHER" id="PTHR24258:SF142">
    <property type="entry name" value="PEPTIDASE S1 DOMAIN-CONTAINING PROTEIN"/>
    <property type="match status" value="1"/>
</dbReference>
<dbReference type="SUPFAM" id="SSF50494">
    <property type="entry name" value="Trypsin-like serine proteases"/>
    <property type="match status" value="1"/>
</dbReference>
<evidence type="ECO:0000256" key="6">
    <source>
        <dbReference type="SAM" id="SignalP"/>
    </source>
</evidence>
<reference evidence="8" key="1">
    <citation type="journal article" date="2023" name="bioRxiv">
        <title>Scaffold-level genome assemblies of two parasitoid biocontrol wasps reveal the parthenogenesis mechanism and an associated novel virus.</title>
        <authorList>
            <person name="Inwood S."/>
            <person name="Skelly J."/>
            <person name="Guhlin J."/>
            <person name="Harrop T."/>
            <person name="Goldson S."/>
            <person name="Dearden P."/>
        </authorList>
    </citation>
    <scope>NUCLEOTIDE SEQUENCE</scope>
    <source>
        <strain evidence="8">Irish</strain>
        <tissue evidence="8">Whole body</tissue>
    </source>
</reference>